<keyword evidence="6 8" id="KW-0862">Zinc</keyword>
<comment type="pathway">
    <text evidence="1 8">Purine metabolism; guanine degradation; xanthine from guanine: step 1/1.</text>
</comment>
<comment type="function">
    <text evidence="8">Catalyzes the hydrolytic deamination of guanine, producing xanthine and ammonia.</text>
</comment>
<evidence type="ECO:0000256" key="3">
    <source>
        <dbReference type="ARBA" id="ARBA00012781"/>
    </source>
</evidence>
<dbReference type="InterPro" id="IPR051607">
    <property type="entry name" value="Metallo-dep_hydrolases"/>
</dbReference>
<sequence>MTITSRRILRGRILSFLRRPAGVGDASSYRHLADGVVVVEDGRIVAVADAGEIDAFRTAGCVVDDHRGKLILPGFVDTHIHFPQTRVIASYGEQLLEWLSKYTFPAEMRYADRGHAEAGARFFLDELARNGTTTAVVYGSVHREAIEAFFEESERRGTLMLAGKTMMDRGAPAPLTDTAESGYRDTTALVKAWHRRGRQRVVVTPRFAITSTPAQLEAAGALARENPDCLVQTHMSENRAEIAYTAELYPERAGYLDVYDHYGLVGPRTLLGHCIHLRPDEIERMSEAGAVAVFCPTSNLFIGSGLFDHDGLEKGPHPVRIGLATDVGGGTDYSMLRTAAEAYKIMQLRGQKLSALSAFDRMTRANAEVIGEADEIGRIEPGLAADLVVLDSRATPAMAHRMEAVDGDLEEELFVLMTLGDDRAVAATYVAGRPVGAR</sequence>
<comment type="similarity">
    <text evidence="2 8">Belongs to the metallo-dependent hydrolases superfamily. ATZ/TRZ family.</text>
</comment>
<evidence type="ECO:0000313" key="11">
    <source>
        <dbReference type="Proteomes" id="UP000294547"/>
    </source>
</evidence>
<dbReference type="PANTHER" id="PTHR11271">
    <property type="entry name" value="GUANINE DEAMINASE"/>
    <property type="match status" value="1"/>
</dbReference>
<evidence type="ECO:0000256" key="6">
    <source>
        <dbReference type="ARBA" id="ARBA00022833"/>
    </source>
</evidence>
<evidence type="ECO:0000256" key="7">
    <source>
        <dbReference type="NCBIfam" id="TIGR02967"/>
    </source>
</evidence>
<feature type="domain" description="Amidohydrolase-related" evidence="9">
    <location>
        <begin position="71"/>
        <end position="435"/>
    </location>
</feature>
<organism evidence="10 11">
    <name type="scientific">Oharaeibacter diazotrophicus</name>
    <dbReference type="NCBI Taxonomy" id="1920512"/>
    <lineage>
        <taxon>Bacteria</taxon>
        <taxon>Pseudomonadati</taxon>
        <taxon>Pseudomonadota</taxon>
        <taxon>Alphaproteobacteria</taxon>
        <taxon>Hyphomicrobiales</taxon>
        <taxon>Pleomorphomonadaceae</taxon>
        <taxon>Oharaeibacter</taxon>
    </lineage>
</organism>
<dbReference type="GO" id="GO:0008270">
    <property type="term" value="F:zinc ion binding"/>
    <property type="evidence" value="ECO:0007669"/>
    <property type="project" value="UniProtKB-UniRule"/>
</dbReference>
<comment type="catalytic activity">
    <reaction evidence="8">
        <text>guanine + H2O + H(+) = xanthine + NH4(+)</text>
        <dbReference type="Rhea" id="RHEA:14665"/>
        <dbReference type="ChEBI" id="CHEBI:15377"/>
        <dbReference type="ChEBI" id="CHEBI:15378"/>
        <dbReference type="ChEBI" id="CHEBI:16235"/>
        <dbReference type="ChEBI" id="CHEBI:17712"/>
        <dbReference type="ChEBI" id="CHEBI:28938"/>
        <dbReference type="EC" id="3.5.4.3"/>
    </reaction>
</comment>
<evidence type="ECO:0000256" key="4">
    <source>
        <dbReference type="ARBA" id="ARBA00022723"/>
    </source>
</evidence>
<evidence type="ECO:0000313" key="10">
    <source>
        <dbReference type="EMBL" id="TDP83299.1"/>
    </source>
</evidence>
<gene>
    <name evidence="10" type="ORF">EDD54_3259</name>
</gene>
<dbReference type="InterPro" id="IPR006680">
    <property type="entry name" value="Amidohydro-rel"/>
</dbReference>
<dbReference type="EC" id="3.5.4.3" evidence="3 7"/>
<dbReference type="InterPro" id="IPR032466">
    <property type="entry name" value="Metal_Hydrolase"/>
</dbReference>
<dbReference type="NCBIfam" id="NF006679">
    <property type="entry name" value="PRK09228.1"/>
    <property type="match status" value="1"/>
</dbReference>
<dbReference type="Gene3D" id="2.30.40.10">
    <property type="entry name" value="Urease, subunit C, domain 1"/>
    <property type="match status" value="1"/>
</dbReference>
<dbReference type="GO" id="GO:0008892">
    <property type="term" value="F:guanine deaminase activity"/>
    <property type="evidence" value="ECO:0007669"/>
    <property type="project" value="UniProtKB-UniRule"/>
</dbReference>
<dbReference type="PANTHER" id="PTHR11271:SF6">
    <property type="entry name" value="GUANINE DEAMINASE"/>
    <property type="match status" value="1"/>
</dbReference>
<evidence type="ECO:0000256" key="8">
    <source>
        <dbReference type="RuleBase" id="RU366009"/>
    </source>
</evidence>
<name>A0A4R6RB82_9HYPH</name>
<keyword evidence="4 8" id="KW-0479">Metal-binding</keyword>
<evidence type="ECO:0000256" key="2">
    <source>
        <dbReference type="ARBA" id="ARBA00006745"/>
    </source>
</evidence>
<dbReference type="Gene3D" id="3.20.20.140">
    <property type="entry name" value="Metal-dependent hydrolases"/>
    <property type="match status" value="1"/>
</dbReference>
<comment type="caution">
    <text evidence="10">The sequence shown here is derived from an EMBL/GenBank/DDBJ whole genome shotgun (WGS) entry which is preliminary data.</text>
</comment>
<reference evidence="10 11" key="1">
    <citation type="submission" date="2019-03" db="EMBL/GenBank/DDBJ databases">
        <title>Genomic Encyclopedia of Type Strains, Phase IV (KMG-IV): sequencing the most valuable type-strain genomes for metagenomic binning, comparative biology and taxonomic classification.</title>
        <authorList>
            <person name="Goeker M."/>
        </authorList>
    </citation>
    <scope>NUCLEOTIDE SEQUENCE [LARGE SCALE GENOMIC DNA]</scope>
    <source>
        <strain evidence="10 11">DSM 102969</strain>
    </source>
</reference>
<comment type="cofactor">
    <cofactor evidence="8">
        <name>Zn(2+)</name>
        <dbReference type="ChEBI" id="CHEBI:29105"/>
    </cofactor>
    <text evidence="8">Binds 1 zinc ion per subunit.</text>
</comment>
<dbReference type="OrthoDB" id="9787621at2"/>
<dbReference type="AlphaFoldDB" id="A0A4R6RB82"/>
<accession>A0A4R6RB82</accession>
<dbReference type="GO" id="GO:0006147">
    <property type="term" value="P:guanine catabolic process"/>
    <property type="evidence" value="ECO:0007669"/>
    <property type="project" value="UniProtKB-UniRule"/>
</dbReference>
<dbReference type="Proteomes" id="UP000294547">
    <property type="component" value="Unassembled WGS sequence"/>
</dbReference>
<dbReference type="EMBL" id="SNXY01000009">
    <property type="protein sequence ID" value="TDP83299.1"/>
    <property type="molecule type" value="Genomic_DNA"/>
</dbReference>
<dbReference type="GO" id="GO:0005829">
    <property type="term" value="C:cytosol"/>
    <property type="evidence" value="ECO:0007669"/>
    <property type="project" value="TreeGrafter"/>
</dbReference>
<dbReference type="RefSeq" id="WP_126538130.1">
    <property type="nucleotide sequence ID" value="NZ_BSPM01000009.1"/>
</dbReference>
<protein>
    <recommendedName>
        <fullName evidence="3 7">Guanine deaminase</fullName>
        <shortName evidence="8">Guanase</shortName>
        <ecNumber evidence="3 7">3.5.4.3</ecNumber>
    </recommendedName>
    <alternativeName>
        <fullName evidence="8">Guanine aminohydrolase</fullName>
    </alternativeName>
</protein>
<evidence type="ECO:0000256" key="5">
    <source>
        <dbReference type="ARBA" id="ARBA00022801"/>
    </source>
</evidence>
<dbReference type="InterPro" id="IPR014311">
    <property type="entry name" value="Guanine_deaminase"/>
</dbReference>
<keyword evidence="11" id="KW-1185">Reference proteome</keyword>
<dbReference type="NCBIfam" id="TIGR02967">
    <property type="entry name" value="guan_deamin"/>
    <property type="match status" value="1"/>
</dbReference>
<dbReference type="SUPFAM" id="SSF51556">
    <property type="entry name" value="Metallo-dependent hydrolases"/>
    <property type="match status" value="1"/>
</dbReference>
<dbReference type="Pfam" id="PF01979">
    <property type="entry name" value="Amidohydro_1"/>
    <property type="match status" value="1"/>
</dbReference>
<dbReference type="UniPathway" id="UPA00603">
    <property type="reaction ID" value="UER00660"/>
</dbReference>
<proteinExistence type="inferred from homology"/>
<dbReference type="SUPFAM" id="SSF51338">
    <property type="entry name" value="Composite domain of metallo-dependent hydrolases"/>
    <property type="match status" value="1"/>
</dbReference>
<dbReference type="InterPro" id="IPR011059">
    <property type="entry name" value="Metal-dep_hydrolase_composite"/>
</dbReference>
<evidence type="ECO:0000259" key="9">
    <source>
        <dbReference type="Pfam" id="PF01979"/>
    </source>
</evidence>
<evidence type="ECO:0000256" key="1">
    <source>
        <dbReference type="ARBA" id="ARBA00004984"/>
    </source>
</evidence>
<keyword evidence="5 8" id="KW-0378">Hydrolase</keyword>